<evidence type="ECO:0000256" key="2">
    <source>
        <dbReference type="ARBA" id="ARBA00022679"/>
    </source>
</evidence>
<dbReference type="Proteomes" id="UP000512222">
    <property type="component" value="Chromosome"/>
</dbReference>
<evidence type="ECO:0000313" key="12">
    <source>
        <dbReference type="Proteomes" id="UP000512222"/>
    </source>
</evidence>
<dbReference type="AlphaFoldDB" id="A0AAP9QCW1"/>
<evidence type="ECO:0000256" key="4">
    <source>
        <dbReference type="ARBA" id="ARBA00022723"/>
    </source>
</evidence>
<proteinExistence type="inferred from homology"/>
<evidence type="ECO:0000256" key="1">
    <source>
        <dbReference type="ARBA" id="ARBA00012493"/>
    </source>
</evidence>
<dbReference type="GO" id="GO:0003723">
    <property type="term" value="F:RNA binding"/>
    <property type="evidence" value="ECO:0007669"/>
    <property type="project" value="InterPro"/>
</dbReference>
<evidence type="ECO:0000313" key="11">
    <source>
        <dbReference type="EMBL" id="QLV30449.1"/>
    </source>
</evidence>
<dbReference type="NCBIfam" id="NF038233">
    <property type="entry name" value="retron_St85_RT"/>
    <property type="match status" value="1"/>
</dbReference>
<keyword evidence="2" id="KW-0808">Transferase</keyword>
<evidence type="ECO:0000256" key="3">
    <source>
        <dbReference type="ARBA" id="ARBA00022695"/>
    </source>
</evidence>
<keyword evidence="4" id="KW-0479">Metal-binding</keyword>
<feature type="domain" description="Reverse transcriptase" evidence="10">
    <location>
        <begin position="17"/>
        <end position="242"/>
    </location>
</feature>
<dbReference type="EC" id="2.7.7.49" evidence="1"/>
<reference evidence="12" key="1">
    <citation type="submission" date="2020-06" db="EMBL/GenBank/DDBJ databases">
        <title>REHAB project genomes.</title>
        <authorList>
            <person name="Shaw L.P."/>
        </authorList>
    </citation>
    <scope>NUCLEOTIDE SEQUENCE [LARGE SCALE GENOMIC DNA]</scope>
    <source>
        <strain evidence="12">RHBSTW-00370</strain>
    </source>
</reference>
<organism evidence="11 12">
    <name type="scientific">Citrobacter freundii</name>
    <dbReference type="NCBI Taxonomy" id="546"/>
    <lineage>
        <taxon>Bacteria</taxon>
        <taxon>Pseudomonadati</taxon>
        <taxon>Pseudomonadota</taxon>
        <taxon>Gammaproteobacteria</taxon>
        <taxon>Enterobacterales</taxon>
        <taxon>Enterobacteriaceae</taxon>
        <taxon>Citrobacter</taxon>
        <taxon>Citrobacter freundii complex</taxon>
    </lineage>
</organism>
<evidence type="ECO:0000256" key="7">
    <source>
        <dbReference type="ARBA" id="ARBA00023118"/>
    </source>
</evidence>
<dbReference type="SUPFAM" id="SSF56672">
    <property type="entry name" value="DNA/RNA polymerases"/>
    <property type="match status" value="1"/>
</dbReference>
<dbReference type="RefSeq" id="WP_101739794.1">
    <property type="nucleotide sequence ID" value="NZ_CP056573.1"/>
</dbReference>
<keyword evidence="5" id="KW-0460">Magnesium</keyword>
<keyword evidence="7" id="KW-0051">Antiviral defense</keyword>
<dbReference type="PANTHER" id="PTHR34047">
    <property type="entry name" value="NUCLEAR INTRON MATURASE 1, MITOCHONDRIAL-RELATED"/>
    <property type="match status" value="1"/>
</dbReference>
<dbReference type="InterPro" id="IPR043502">
    <property type="entry name" value="DNA/RNA_pol_sf"/>
</dbReference>
<gene>
    <name evidence="11" type="ORF">HV178_10855</name>
</gene>
<evidence type="ECO:0000256" key="9">
    <source>
        <dbReference type="ARBA" id="ARBA00048173"/>
    </source>
</evidence>
<comment type="similarity">
    <text evidence="8">Belongs to the bacterial reverse transcriptase family.</text>
</comment>
<comment type="catalytic activity">
    <reaction evidence="9">
        <text>DNA(n) + a 2'-deoxyribonucleoside 5'-triphosphate = DNA(n+1) + diphosphate</text>
        <dbReference type="Rhea" id="RHEA:22508"/>
        <dbReference type="Rhea" id="RHEA-COMP:17339"/>
        <dbReference type="Rhea" id="RHEA-COMP:17340"/>
        <dbReference type="ChEBI" id="CHEBI:33019"/>
        <dbReference type="ChEBI" id="CHEBI:61560"/>
        <dbReference type="ChEBI" id="CHEBI:173112"/>
        <dbReference type="EC" id="2.7.7.49"/>
    </reaction>
</comment>
<dbReference type="GO" id="GO:0051607">
    <property type="term" value="P:defense response to virus"/>
    <property type="evidence" value="ECO:0007669"/>
    <property type="project" value="UniProtKB-KW"/>
</dbReference>
<evidence type="ECO:0000256" key="5">
    <source>
        <dbReference type="ARBA" id="ARBA00022842"/>
    </source>
</evidence>
<dbReference type="InterPro" id="IPR051083">
    <property type="entry name" value="GrpII_Intron_Splice-Mob/Def"/>
</dbReference>
<evidence type="ECO:0000256" key="8">
    <source>
        <dbReference type="ARBA" id="ARBA00034120"/>
    </source>
</evidence>
<keyword evidence="6 11" id="KW-0695">RNA-directed DNA polymerase</keyword>
<dbReference type="PRINTS" id="PR00866">
    <property type="entry name" value="RNADNAPOLMS"/>
</dbReference>
<dbReference type="EMBL" id="CP056573">
    <property type="protein sequence ID" value="QLV30449.1"/>
    <property type="molecule type" value="Genomic_DNA"/>
</dbReference>
<name>A0AAP9QCW1_CITFR</name>
<accession>A0AAP9QCW1</accession>
<dbReference type="Pfam" id="PF00078">
    <property type="entry name" value="RVT_1"/>
    <property type="match status" value="1"/>
</dbReference>
<keyword evidence="3" id="KW-0548">Nucleotidyltransferase</keyword>
<evidence type="ECO:0000256" key="6">
    <source>
        <dbReference type="ARBA" id="ARBA00022918"/>
    </source>
</evidence>
<dbReference type="CDD" id="cd03487">
    <property type="entry name" value="RT_Bac_retron_II"/>
    <property type="match status" value="1"/>
</dbReference>
<dbReference type="GO" id="GO:0003964">
    <property type="term" value="F:RNA-directed DNA polymerase activity"/>
    <property type="evidence" value="ECO:0007669"/>
    <property type="project" value="UniProtKB-KW"/>
</dbReference>
<dbReference type="PANTHER" id="PTHR34047:SF7">
    <property type="entry name" value="RNA-DIRECTED DNA POLYMERASE"/>
    <property type="match status" value="1"/>
</dbReference>
<dbReference type="InterPro" id="IPR000123">
    <property type="entry name" value="Reverse_transcriptase_msDNA"/>
</dbReference>
<evidence type="ECO:0000259" key="10">
    <source>
        <dbReference type="PROSITE" id="PS50878"/>
    </source>
</evidence>
<dbReference type="InterPro" id="IPR000477">
    <property type="entry name" value="RT_dom"/>
</dbReference>
<dbReference type="PROSITE" id="PS50878">
    <property type="entry name" value="RT_POL"/>
    <property type="match status" value="1"/>
</dbReference>
<sequence length="316" mass="36609">MKLHLYAKLTKDLDKSRSAVERYIYNAPMKYKVYTIPKRTSGQRVIAHPARKLKVFQRALIKVIEPHFNLHIKAMAYRKGIGIKHNAAIHQNNNYLLKLDFNDFFNSITPDLLFTHFLKKEILLSDAEKKLLTNTFFWNKPKKKDGKLVLSVGAPSSPFISNLILFPFDELIDDYCSKKNISYSRYADDLTFSTSEKNILFQLPSLVKRHLSSIYKNKITINEFKTVFSSKAHNRHVTGVTITNTGELSIGRERKRLISSLIHKFKIGELNLDLTRYLQGLLSFASDIEPSFKSRMELKYSLSTIEKIIKFRGKNE</sequence>
<protein>
    <recommendedName>
        <fullName evidence="1">RNA-directed DNA polymerase</fullName>
        <ecNumber evidence="1">2.7.7.49</ecNumber>
    </recommendedName>
</protein>
<dbReference type="GO" id="GO:0046872">
    <property type="term" value="F:metal ion binding"/>
    <property type="evidence" value="ECO:0007669"/>
    <property type="project" value="UniProtKB-KW"/>
</dbReference>